<dbReference type="RefSeq" id="XP_066674146.1">
    <property type="nucleotide sequence ID" value="XM_066804373.1"/>
</dbReference>
<dbReference type="SUPFAM" id="SSF53649">
    <property type="entry name" value="Alkaline phosphatase-like"/>
    <property type="match status" value="1"/>
</dbReference>
<dbReference type="InterPro" id="IPR017850">
    <property type="entry name" value="Alkaline_phosphatase_core_sf"/>
</dbReference>
<evidence type="ECO:0000259" key="4">
    <source>
        <dbReference type="Pfam" id="PF00884"/>
    </source>
</evidence>
<feature type="region of interest" description="Disordered" evidence="2">
    <location>
        <begin position="523"/>
        <end position="582"/>
    </location>
</feature>
<protein>
    <submittedName>
        <fullName evidence="5">Arylsulfatase</fullName>
    </submittedName>
</protein>
<proteinExistence type="inferred from homology"/>
<comment type="similarity">
    <text evidence="1">Belongs to the sulfatase family.</text>
</comment>
<evidence type="ECO:0000256" key="3">
    <source>
        <dbReference type="SAM" id="SignalP"/>
    </source>
</evidence>
<dbReference type="Pfam" id="PF00884">
    <property type="entry name" value="Sulfatase"/>
    <property type="match status" value="1"/>
</dbReference>
<feature type="signal peptide" evidence="3">
    <location>
        <begin position="1"/>
        <end position="21"/>
    </location>
</feature>
<evidence type="ECO:0000313" key="5">
    <source>
        <dbReference type="EMBL" id="KAK8093373.1"/>
    </source>
</evidence>
<feature type="compositionally biased region" description="Low complexity" evidence="2">
    <location>
        <begin position="563"/>
        <end position="582"/>
    </location>
</feature>
<gene>
    <name evidence="5" type="ORF">PG997_000058</name>
</gene>
<feature type="domain" description="Sulfatase N-terminal" evidence="4">
    <location>
        <begin position="30"/>
        <end position="305"/>
    </location>
</feature>
<evidence type="ECO:0000313" key="6">
    <source>
        <dbReference type="Proteomes" id="UP001433268"/>
    </source>
</evidence>
<accession>A0ABR1X9U1</accession>
<feature type="chain" id="PRO_5045718796" evidence="3">
    <location>
        <begin position="22"/>
        <end position="582"/>
    </location>
</feature>
<reference evidence="5 6" key="1">
    <citation type="submission" date="2023-01" db="EMBL/GenBank/DDBJ databases">
        <title>Analysis of 21 Apiospora genomes using comparative genomics revels a genus with tremendous synthesis potential of carbohydrate active enzymes and secondary metabolites.</title>
        <authorList>
            <person name="Sorensen T."/>
        </authorList>
    </citation>
    <scope>NUCLEOTIDE SEQUENCE [LARGE SCALE GENOMIC DNA]</scope>
    <source>
        <strain evidence="5 6">CBS 114990</strain>
    </source>
</reference>
<organism evidence="5 6">
    <name type="scientific">Apiospora hydei</name>
    <dbReference type="NCBI Taxonomy" id="1337664"/>
    <lineage>
        <taxon>Eukaryota</taxon>
        <taxon>Fungi</taxon>
        <taxon>Dikarya</taxon>
        <taxon>Ascomycota</taxon>
        <taxon>Pezizomycotina</taxon>
        <taxon>Sordariomycetes</taxon>
        <taxon>Xylariomycetidae</taxon>
        <taxon>Amphisphaeriales</taxon>
        <taxon>Apiosporaceae</taxon>
        <taxon>Apiospora</taxon>
    </lineage>
</organism>
<evidence type="ECO:0000256" key="1">
    <source>
        <dbReference type="ARBA" id="ARBA00008779"/>
    </source>
</evidence>
<dbReference type="EMBL" id="JAQQWN010000002">
    <property type="protein sequence ID" value="KAK8093373.1"/>
    <property type="molecule type" value="Genomic_DNA"/>
</dbReference>
<dbReference type="PANTHER" id="PTHR43108:SF8">
    <property type="entry name" value="SD21168P"/>
    <property type="match status" value="1"/>
</dbReference>
<dbReference type="PANTHER" id="PTHR43108">
    <property type="entry name" value="N-ACETYLGLUCOSAMINE-6-SULFATASE FAMILY MEMBER"/>
    <property type="match status" value="1"/>
</dbReference>
<sequence length="582" mass="65196">MHVSIASLAAATLALSGSALAADAPASKRPNVVIIMSDDQDRLLGSLDYMPVLQREMMGNGVEFENHYGTISNCCPSRASFLRGQAAHSTNITHVRPPGGNYDKWRIAGENENYLPHWIKKAGYKAEYVGKFLNGYSQVNYHIPPKGWDHIDALIEPYINDYNNVVMSQNGERPVQYRGFHSNDVVRIKAIDRLERLLDAEDPFFLAVMPYAPHVAGNKPPTPQARHADKFPDAKAPRFANWNPSDEIQKQKSVFLKDMKLMDSEAEASADRLFLGRIRAIQGVDEIIEDVLAKLEEKGQLDNTYDTNLPLVIRGPGIPGGVKSKVASAHLDFAPTFLDIMGLDKAEWPEFLDGRSLLEEWKDPVPEVKPEIGSAKEIINIEFWGDKVVEIPEYAGMKLDNNSYKTLRIVSEESSWMFLNWCTNEMELYNITADPWEINNLARGEVTAEHKRLINRLNSILMVTKSCTKDSCRDPWSALQPPEAQSRIGSLTAAMAPEHDAFYEQFPKVHFGQCMQYQDEANEQPFWPPGAENDLGKAHRNPTDNWVASDKGKPGVEPNAEPAGGRSSGARRWSSSWRMSTS</sequence>
<dbReference type="InterPro" id="IPR000917">
    <property type="entry name" value="Sulfatase_N"/>
</dbReference>
<dbReference type="GeneID" id="92037433"/>
<comment type="caution">
    <text evidence="5">The sequence shown here is derived from an EMBL/GenBank/DDBJ whole genome shotgun (WGS) entry which is preliminary data.</text>
</comment>
<name>A0ABR1X9U1_9PEZI</name>
<dbReference type="Gene3D" id="3.40.720.10">
    <property type="entry name" value="Alkaline Phosphatase, subunit A"/>
    <property type="match status" value="2"/>
</dbReference>
<keyword evidence="6" id="KW-1185">Reference proteome</keyword>
<dbReference type="CDD" id="cd16147">
    <property type="entry name" value="G6S"/>
    <property type="match status" value="1"/>
</dbReference>
<dbReference type="Proteomes" id="UP001433268">
    <property type="component" value="Unassembled WGS sequence"/>
</dbReference>
<evidence type="ECO:0000256" key="2">
    <source>
        <dbReference type="SAM" id="MobiDB-lite"/>
    </source>
</evidence>
<keyword evidence="3" id="KW-0732">Signal</keyword>